<feature type="transmembrane region" description="Helical" evidence="1">
    <location>
        <begin position="155"/>
        <end position="172"/>
    </location>
</feature>
<organism evidence="3 4">
    <name type="scientific">Brachionus plicatilis</name>
    <name type="common">Marine rotifer</name>
    <name type="synonym">Brachionus muelleri</name>
    <dbReference type="NCBI Taxonomy" id="10195"/>
    <lineage>
        <taxon>Eukaryota</taxon>
        <taxon>Metazoa</taxon>
        <taxon>Spiralia</taxon>
        <taxon>Gnathifera</taxon>
        <taxon>Rotifera</taxon>
        <taxon>Eurotatoria</taxon>
        <taxon>Monogononta</taxon>
        <taxon>Pseudotrocha</taxon>
        <taxon>Ploima</taxon>
        <taxon>Brachionidae</taxon>
        <taxon>Brachionus</taxon>
    </lineage>
</organism>
<comment type="caution">
    <text evidence="3">The sequence shown here is derived from an EMBL/GenBank/DDBJ whole genome shotgun (WGS) entry which is preliminary data.</text>
</comment>
<keyword evidence="2" id="KW-0732">Signal</keyword>
<keyword evidence="1" id="KW-0472">Membrane</keyword>
<keyword evidence="4" id="KW-1185">Reference proteome</keyword>
<dbReference type="AlphaFoldDB" id="A0A3M7Q9L5"/>
<proteinExistence type="predicted"/>
<sequence length="178" mass="21055">MKAFYFHFIILINLLTVLICDVANDVSYFDLDSAEEKIFAFDQIHNYCNVYINDLEIKLNNFNRNSLLKAFFNDHLTFECDIPYELGASNFDWSVNGLFLGINEPEYMLFLDKKIDSDDSYLNITCYYWIPDIGPPQFFNFPMIHLDKYIFNPEINYVSYCCFVFTVVLIITRSDPRL</sequence>
<keyword evidence="1" id="KW-0812">Transmembrane</keyword>
<feature type="chain" id="PRO_5018084696" evidence="2">
    <location>
        <begin position="20"/>
        <end position="178"/>
    </location>
</feature>
<evidence type="ECO:0000313" key="3">
    <source>
        <dbReference type="EMBL" id="RNA07854.1"/>
    </source>
</evidence>
<evidence type="ECO:0000313" key="4">
    <source>
        <dbReference type="Proteomes" id="UP000276133"/>
    </source>
</evidence>
<keyword evidence="1" id="KW-1133">Transmembrane helix</keyword>
<dbReference type="OrthoDB" id="10494476at2759"/>
<dbReference type="EMBL" id="REGN01006924">
    <property type="protein sequence ID" value="RNA07854.1"/>
    <property type="molecule type" value="Genomic_DNA"/>
</dbReference>
<evidence type="ECO:0000256" key="1">
    <source>
        <dbReference type="SAM" id="Phobius"/>
    </source>
</evidence>
<name>A0A3M7Q9L5_BRAPC</name>
<accession>A0A3M7Q9L5</accession>
<gene>
    <name evidence="3" type="ORF">BpHYR1_003007</name>
</gene>
<feature type="signal peptide" evidence="2">
    <location>
        <begin position="1"/>
        <end position="19"/>
    </location>
</feature>
<reference evidence="3 4" key="1">
    <citation type="journal article" date="2018" name="Sci. Rep.">
        <title>Genomic signatures of local adaptation to the degree of environmental predictability in rotifers.</title>
        <authorList>
            <person name="Franch-Gras L."/>
            <person name="Hahn C."/>
            <person name="Garcia-Roger E.M."/>
            <person name="Carmona M.J."/>
            <person name="Serra M."/>
            <person name="Gomez A."/>
        </authorList>
    </citation>
    <scope>NUCLEOTIDE SEQUENCE [LARGE SCALE GENOMIC DNA]</scope>
    <source>
        <strain evidence="3">HYR1</strain>
    </source>
</reference>
<protein>
    <submittedName>
        <fullName evidence="3">Uncharacterized protein</fullName>
    </submittedName>
</protein>
<evidence type="ECO:0000256" key="2">
    <source>
        <dbReference type="SAM" id="SignalP"/>
    </source>
</evidence>
<dbReference type="Proteomes" id="UP000276133">
    <property type="component" value="Unassembled WGS sequence"/>
</dbReference>